<dbReference type="Proteomes" id="UP001152523">
    <property type="component" value="Unassembled WGS sequence"/>
</dbReference>
<organism evidence="1 2">
    <name type="scientific">Cuscuta epithymum</name>
    <dbReference type="NCBI Taxonomy" id="186058"/>
    <lineage>
        <taxon>Eukaryota</taxon>
        <taxon>Viridiplantae</taxon>
        <taxon>Streptophyta</taxon>
        <taxon>Embryophyta</taxon>
        <taxon>Tracheophyta</taxon>
        <taxon>Spermatophyta</taxon>
        <taxon>Magnoliopsida</taxon>
        <taxon>eudicotyledons</taxon>
        <taxon>Gunneridae</taxon>
        <taxon>Pentapetalae</taxon>
        <taxon>asterids</taxon>
        <taxon>lamiids</taxon>
        <taxon>Solanales</taxon>
        <taxon>Convolvulaceae</taxon>
        <taxon>Cuscuteae</taxon>
        <taxon>Cuscuta</taxon>
        <taxon>Cuscuta subgen. Cuscuta</taxon>
    </lineage>
</organism>
<dbReference type="EMBL" id="CAMAPF010000105">
    <property type="protein sequence ID" value="CAH9099339.1"/>
    <property type="molecule type" value="Genomic_DNA"/>
</dbReference>
<proteinExistence type="predicted"/>
<gene>
    <name evidence="1" type="ORF">CEPIT_LOCUS14944</name>
</gene>
<evidence type="ECO:0000313" key="1">
    <source>
        <dbReference type="EMBL" id="CAH9099339.1"/>
    </source>
</evidence>
<keyword evidence="2" id="KW-1185">Reference proteome</keyword>
<comment type="caution">
    <text evidence="1">The sequence shown here is derived from an EMBL/GenBank/DDBJ whole genome shotgun (WGS) entry which is preliminary data.</text>
</comment>
<sequence>MNNSTLANSSCPLLGDKNIIKGLKYKWLDQNIFVDVDTWIYPHVAIPKYPSTELSRLVKKVVMEGSFTTLLQIARAVARSALSENDYISAVSVSVKVENPKQKLIPLIFGELTFFASRETTTYDLYMHEIKIKRMYFNSPEGMGAGTIQ</sequence>
<protein>
    <submittedName>
        <fullName evidence="1">Uncharacterized protein</fullName>
    </submittedName>
</protein>
<accession>A0AAV0DEZ3</accession>
<reference evidence="1" key="1">
    <citation type="submission" date="2022-07" db="EMBL/GenBank/DDBJ databases">
        <authorList>
            <person name="Macas J."/>
            <person name="Novak P."/>
            <person name="Neumann P."/>
        </authorList>
    </citation>
    <scope>NUCLEOTIDE SEQUENCE</scope>
</reference>
<name>A0AAV0DEZ3_9ASTE</name>
<evidence type="ECO:0000313" key="2">
    <source>
        <dbReference type="Proteomes" id="UP001152523"/>
    </source>
</evidence>
<dbReference type="AlphaFoldDB" id="A0AAV0DEZ3"/>